<dbReference type="GeneID" id="68116169"/>
<feature type="compositionally biased region" description="Basic residues" evidence="3">
    <location>
        <begin position="1"/>
        <end position="11"/>
    </location>
</feature>
<keyword evidence="1" id="KW-0677">Repeat</keyword>
<feature type="region of interest" description="Disordered" evidence="3">
    <location>
        <begin position="1"/>
        <end position="88"/>
    </location>
</feature>
<feature type="repeat" description="Pumilio" evidence="2">
    <location>
        <begin position="575"/>
        <end position="611"/>
    </location>
</feature>
<feature type="compositionally biased region" description="Basic and acidic residues" evidence="3">
    <location>
        <begin position="720"/>
        <end position="730"/>
    </location>
</feature>
<protein>
    <submittedName>
        <fullName evidence="4">Uncharacterized protein</fullName>
    </submittedName>
</protein>
<dbReference type="GO" id="GO:0005730">
    <property type="term" value="C:nucleolus"/>
    <property type="evidence" value="ECO:0007669"/>
    <property type="project" value="TreeGrafter"/>
</dbReference>
<dbReference type="Pfam" id="PF22493">
    <property type="entry name" value="PUF_NOP9"/>
    <property type="match status" value="2"/>
</dbReference>
<evidence type="ECO:0000313" key="5">
    <source>
        <dbReference type="Proteomes" id="UP000444721"/>
    </source>
</evidence>
<dbReference type="Proteomes" id="UP000444721">
    <property type="component" value="Unassembled WGS sequence"/>
</dbReference>
<dbReference type="InterPro" id="IPR011989">
    <property type="entry name" value="ARM-like"/>
</dbReference>
<gene>
    <name evidence="4" type="ORF">FDP41_008952</name>
</gene>
<proteinExistence type="predicted"/>
<name>A0A6A5AZ66_NAEFO</name>
<dbReference type="InterPro" id="IPR040000">
    <property type="entry name" value="NOP9"/>
</dbReference>
<feature type="compositionally biased region" description="Low complexity" evidence="3">
    <location>
        <begin position="35"/>
        <end position="48"/>
    </location>
</feature>
<dbReference type="GO" id="GO:0000447">
    <property type="term" value="P:endonucleolytic cleavage in ITS1 to separate SSU-rRNA from 5.8S rRNA and LSU-rRNA from tricistronic rRNA transcript (SSU-rRNA, 5.8S rRNA, LSU-rRNA)"/>
    <property type="evidence" value="ECO:0007669"/>
    <property type="project" value="TreeGrafter"/>
</dbReference>
<dbReference type="OrthoDB" id="9987665at2759"/>
<dbReference type="GO" id="GO:0000480">
    <property type="term" value="P:endonucleolytic cleavage in 5'-ETS of tricistronic rRNA transcript (SSU-rRNA, 5.8S rRNA, LSU-rRNA)"/>
    <property type="evidence" value="ECO:0007669"/>
    <property type="project" value="TreeGrafter"/>
</dbReference>
<dbReference type="GO" id="GO:0030688">
    <property type="term" value="C:preribosome, small subunit precursor"/>
    <property type="evidence" value="ECO:0007669"/>
    <property type="project" value="TreeGrafter"/>
</dbReference>
<reference evidence="4 5" key="1">
    <citation type="journal article" date="2019" name="Sci. Rep.">
        <title>Nanopore sequencing improves the draft genome of the human pathogenic amoeba Naegleria fowleri.</title>
        <authorList>
            <person name="Liechti N."/>
            <person name="Schurch N."/>
            <person name="Bruggmann R."/>
            <person name="Wittwer M."/>
        </authorList>
    </citation>
    <scope>NUCLEOTIDE SEQUENCE [LARGE SCALE GENOMIC DNA]</scope>
    <source>
        <strain evidence="4 5">ATCC 30894</strain>
    </source>
</reference>
<evidence type="ECO:0000313" key="4">
    <source>
        <dbReference type="EMBL" id="KAF0972703.1"/>
    </source>
</evidence>
<dbReference type="PANTHER" id="PTHR13102">
    <property type="entry name" value="NUCLEOLAR PROTEIN 9"/>
    <property type="match status" value="1"/>
</dbReference>
<dbReference type="GO" id="GO:0000472">
    <property type="term" value="P:endonucleolytic cleavage to generate mature 5'-end of SSU-rRNA from (SSU-rRNA, 5.8S rRNA, LSU-rRNA)"/>
    <property type="evidence" value="ECO:0007669"/>
    <property type="project" value="TreeGrafter"/>
</dbReference>
<dbReference type="GO" id="GO:0003723">
    <property type="term" value="F:RNA binding"/>
    <property type="evidence" value="ECO:0007669"/>
    <property type="project" value="InterPro"/>
</dbReference>
<dbReference type="AlphaFoldDB" id="A0A6A5AZ66"/>
<dbReference type="VEuPathDB" id="AmoebaDB:NF0077420"/>
<dbReference type="PROSITE" id="PS50302">
    <property type="entry name" value="PUM"/>
    <property type="match status" value="1"/>
</dbReference>
<dbReference type="RefSeq" id="XP_044557417.1">
    <property type="nucleotide sequence ID" value="XM_044712859.1"/>
</dbReference>
<dbReference type="GO" id="GO:0030686">
    <property type="term" value="C:90S preribosome"/>
    <property type="evidence" value="ECO:0007669"/>
    <property type="project" value="TreeGrafter"/>
</dbReference>
<evidence type="ECO:0000256" key="3">
    <source>
        <dbReference type="SAM" id="MobiDB-lite"/>
    </source>
</evidence>
<keyword evidence="5" id="KW-1185">Reference proteome</keyword>
<dbReference type="InterPro" id="IPR016024">
    <property type="entry name" value="ARM-type_fold"/>
</dbReference>
<dbReference type="Gene3D" id="1.25.10.10">
    <property type="entry name" value="Leucine-rich Repeat Variant"/>
    <property type="match status" value="2"/>
</dbReference>
<dbReference type="GO" id="GO:0000056">
    <property type="term" value="P:ribosomal small subunit export from nucleus"/>
    <property type="evidence" value="ECO:0007669"/>
    <property type="project" value="TreeGrafter"/>
</dbReference>
<evidence type="ECO:0000256" key="1">
    <source>
        <dbReference type="ARBA" id="ARBA00022737"/>
    </source>
</evidence>
<dbReference type="PANTHER" id="PTHR13102:SF0">
    <property type="entry name" value="NUCLEOLAR PROTEIN 9"/>
    <property type="match status" value="1"/>
</dbReference>
<feature type="region of interest" description="Disordered" evidence="3">
    <location>
        <begin position="641"/>
        <end position="741"/>
    </location>
</feature>
<comment type="caution">
    <text evidence="4">The sequence shown here is derived from an EMBL/GenBank/DDBJ whole genome shotgun (WGS) entry which is preliminary data.</text>
</comment>
<dbReference type="VEuPathDB" id="AmoebaDB:FDP41_008952"/>
<dbReference type="SUPFAM" id="SSF48371">
    <property type="entry name" value="ARM repeat"/>
    <property type="match status" value="1"/>
</dbReference>
<sequence>MFLAKKPKNSHHHQDANDGKHHQGGISSWNRKNNHNNTSSSYKNNTKYNNRKGNEFNRKQNKGSSFRERGQYSKNSSHRNDEPEEEVDDISAFGQEISQYALTEILDEEGKNQIKTARSIMSYFRRVENLINKDEFPTNEDRMQFITSVVNYTCELRNLFDTGSDEDRDETMKKGLIALILTLNNPVIAKTLQTMIPLSSSEDLRGFLKACSSGFVIICNGKFSSFVIQEALKYVPDVVKEESDAHHAMLDDVEDSDNTNKSEENTISEILNRIYYSKIDPNLFDMVFHKNASFVVRQLSLCLGHINSQEEGRTLLDIMVEKMISSCPIADVLSDNIALGFLTSLMENVSSTDSKLFTNIMKYAIGQENNYELSVSTETISKLLSTPQHCHIVEVIINHGDEKTFSYILQHVIIPNAESFATDQSKCYSLVNAIEKANRDQFISIFNSIKDNIKNCFDNTLNVITALAKGCLKFNTKEQEILRQMMKGLEGEDHQTVEQSVKKLLFSSEDGKVMNRHGCNLLSTVFTFQSKKLLAPLVDVFKNMDESKFFDLCVSKEGSMVIDSLVQSYDEFIQKIKPKLVDLATNIYGAFIVEKAMTDCKDSKLHKEIATILKDAEQQIRSTKPGSILWNKTNLSQFKSNPNEWIQRKEEQRIQKKKTSKMMQEMLTSSSTSSSSKKKKNNKSTKGLEKEQKTQISEEPQETPQAIKQTDQNKQKSKKNKPEKSKKETSSEQVSNSDINLDFLEFSKEELKAQPKQEEKKRKKDVTDLLDNIFESSMKKKKK</sequence>
<feature type="compositionally biased region" description="Polar residues" evidence="3">
    <location>
        <begin position="694"/>
        <end position="707"/>
    </location>
</feature>
<organism evidence="4 5">
    <name type="scientific">Naegleria fowleri</name>
    <name type="common">Brain eating amoeba</name>
    <dbReference type="NCBI Taxonomy" id="5763"/>
    <lineage>
        <taxon>Eukaryota</taxon>
        <taxon>Discoba</taxon>
        <taxon>Heterolobosea</taxon>
        <taxon>Tetramitia</taxon>
        <taxon>Eutetramitia</taxon>
        <taxon>Vahlkampfiidae</taxon>
        <taxon>Naegleria</taxon>
    </lineage>
</organism>
<dbReference type="OMA" id="MIGKNRH"/>
<evidence type="ECO:0000256" key="2">
    <source>
        <dbReference type="PROSITE-ProRule" id="PRU00317"/>
    </source>
</evidence>
<dbReference type="InterPro" id="IPR001313">
    <property type="entry name" value="Pumilio_RNA-bd_rpt"/>
</dbReference>
<dbReference type="VEuPathDB" id="AmoebaDB:NfTy_047420"/>
<dbReference type="EMBL" id="VFQX01000066">
    <property type="protein sequence ID" value="KAF0972703.1"/>
    <property type="molecule type" value="Genomic_DNA"/>
</dbReference>
<feature type="compositionally biased region" description="Basic and acidic residues" evidence="3">
    <location>
        <begin position="12"/>
        <end position="21"/>
    </location>
</feature>
<accession>A0A6A5AZ66</accession>